<proteinExistence type="predicted"/>
<reference evidence="2" key="1">
    <citation type="submission" date="2022-11" db="UniProtKB">
        <authorList>
            <consortium name="WormBaseParasite"/>
        </authorList>
    </citation>
    <scope>IDENTIFICATION</scope>
</reference>
<protein>
    <submittedName>
        <fullName evidence="2">Ovule protein</fullName>
    </submittedName>
</protein>
<accession>A0A915BNW4</accession>
<dbReference type="Proteomes" id="UP000887569">
    <property type="component" value="Unplaced"/>
</dbReference>
<evidence type="ECO:0000313" key="1">
    <source>
        <dbReference type="Proteomes" id="UP000887569"/>
    </source>
</evidence>
<sequence length="55" mass="6461">MCNSRVIQRRLAFPPWVCSRRHINSSKKFGNQLQKPLTNLQKIHITLWKISSISV</sequence>
<keyword evidence="1" id="KW-1185">Reference proteome</keyword>
<dbReference type="AlphaFoldDB" id="A0A915BNW4"/>
<evidence type="ECO:0000313" key="2">
    <source>
        <dbReference type="WBParaSite" id="PgR049_g049_t07"/>
    </source>
</evidence>
<name>A0A915BNW4_PARUN</name>
<organism evidence="1 2">
    <name type="scientific">Parascaris univalens</name>
    <name type="common">Nematode worm</name>
    <dbReference type="NCBI Taxonomy" id="6257"/>
    <lineage>
        <taxon>Eukaryota</taxon>
        <taxon>Metazoa</taxon>
        <taxon>Ecdysozoa</taxon>
        <taxon>Nematoda</taxon>
        <taxon>Chromadorea</taxon>
        <taxon>Rhabditida</taxon>
        <taxon>Spirurina</taxon>
        <taxon>Ascaridomorpha</taxon>
        <taxon>Ascaridoidea</taxon>
        <taxon>Ascarididae</taxon>
        <taxon>Parascaris</taxon>
    </lineage>
</organism>
<dbReference type="WBParaSite" id="PgR049_g049_t07">
    <property type="protein sequence ID" value="PgR049_g049_t07"/>
    <property type="gene ID" value="PgR049_g049"/>
</dbReference>